<gene>
    <name evidence="2" type="ORF">Nepgr_004670</name>
</gene>
<name>A0AAD3S1T2_NEPGR</name>
<dbReference type="PANTHER" id="PTHR22684:SF0">
    <property type="entry name" value="RIBOSOME QUALITY CONTROL COMPLEX SUBUNIT TCF25"/>
    <property type="match status" value="1"/>
</dbReference>
<dbReference type="AlphaFoldDB" id="A0AAD3S1T2"/>
<evidence type="ECO:0000256" key="1">
    <source>
        <dbReference type="SAM" id="MobiDB-lite"/>
    </source>
</evidence>
<protein>
    <recommendedName>
        <fullName evidence="4">Transcription factor 25</fullName>
    </recommendedName>
</protein>
<evidence type="ECO:0000313" key="2">
    <source>
        <dbReference type="EMBL" id="GMH02831.1"/>
    </source>
</evidence>
<organism evidence="2 3">
    <name type="scientific">Nepenthes gracilis</name>
    <name type="common">Slender pitcher plant</name>
    <dbReference type="NCBI Taxonomy" id="150966"/>
    <lineage>
        <taxon>Eukaryota</taxon>
        <taxon>Viridiplantae</taxon>
        <taxon>Streptophyta</taxon>
        <taxon>Embryophyta</taxon>
        <taxon>Tracheophyta</taxon>
        <taxon>Spermatophyta</taxon>
        <taxon>Magnoliopsida</taxon>
        <taxon>eudicotyledons</taxon>
        <taxon>Gunneridae</taxon>
        <taxon>Pentapetalae</taxon>
        <taxon>Caryophyllales</taxon>
        <taxon>Nepenthaceae</taxon>
        <taxon>Nepenthes</taxon>
    </lineage>
</organism>
<accession>A0AAD3S1T2</accession>
<proteinExistence type="predicted"/>
<reference evidence="2" key="1">
    <citation type="submission" date="2023-05" db="EMBL/GenBank/DDBJ databases">
        <title>Nepenthes gracilis genome sequencing.</title>
        <authorList>
            <person name="Fukushima K."/>
        </authorList>
    </citation>
    <scope>NUCLEOTIDE SEQUENCE</scope>
    <source>
        <strain evidence="2">SING2019-196</strain>
    </source>
</reference>
<comment type="caution">
    <text evidence="2">The sequence shown here is derived from an EMBL/GenBank/DDBJ whole genome shotgun (WGS) entry which is preliminary data.</text>
</comment>
<feature type="compositionally biased region" description="Basic residues" evidence="1">
    <location>
        <begin position="97"/>
        <end position="108"/>
    </location>
</feature>
<keyword evidence="3" id="KW-1185">Reference proteome</keyword>
<feature type="compositionally biased region" description="Basic and acidic residues" evidence="1">
    <location>
        <begin position="58"/>
        <end position="67"/>
    </location>
</feature>
<feature type="compositionally biased region" description="Acidic residues" evidence="1">
    <location>
        <begin position="32"/>
        <end position="41"/>
    </location>
</feature>
<dbReference type="EMBL" id="BSYO01000004">
    <property type="protein sequence ID" value="GMH02831.1"/>
    <property type="molecule type" value="Genomic_DNA"/>
</dbReference>
<dbReference type="Proteomes" id="UP001279734">
    <property type="component" value="Unassembled WGS sequence"/>
</dbReference>
<sequence length="641" mass="72560">MSGRLLRKVLKEQELNQKQADPGIKQDQQDQIVDDESDSDGDSQNPFDLLNASNDGQNIDKDDEARNADGAFGEKNYRVGYPATDSAVSAGPSSYKKSNKKKKKKKNKAATFPATNRAENSLDALLERFSFDGDSANHQACSSKSGISDYSVGDNLIKQRQSSLLKVDPKFLNAENELRRIFGSKIVNSFENISQAGGSRHVRGARRGGHSHRKSILVSPSEHWPRWDGSLSMELLETNDGSHYFRYVHSSSYSQVQRAFEAAKAIHDLNGVASILMHHPYHVDSLMTLADYFKFTGEHQMAADAIAKCLYALECAWHPSFTPLQGNCRLEYRHDTNRPLFLTLFTHMKNLDRRGCHRSALEVCKLLLSLDSADPMGALFCIDYFSLRAEEYAWLEQFSEEYQNDNYLWHLPNFAYSLAICRFYLEHKESCPGGDLEHGKAASVDLMKQALMLHPSVLKKLVAKVPLKDLAWTNVLKHSFFRSEDTGIPSLDHLIKIYVERSYLVWRLPDLQRLLRVVALMVIQMLKQDASEASTWACARKEAFPSDKNQYKHLLVSDFSDAMPTMPPDNLQNFMVDPGMREIMQNQNLGPNRRAPAPRDLANRSPLAVLFESMLPWAHYGSNEAEADNQPNGHHQDNDHH</sequence>
<evidence type="ECO:0000313" key="3">
    <source>
        <dbReference type="Proteomes" id="UP001279734"/>
    </source>
</evidence>
<dbReference type="InterPro" id="IPR006994">
    <property type="entry name" value="TCF25/Rqc1"/>
</dbReference>
<dbReference type="PANTHER" id="PTHR22684">
    <property type="entry name" value="NULP1-RELATED"/>
    <property type="match status" value="1"/>
</dbReference>
<dbReference type="Pfam" id="PF04910">
    <property type="entry name" value="Tcf25"/>
    <property type="match status" value="1"/>
</dbReference>
<dbReference type="GO" id="GO:1990112">
    <property type="term" value="C:RQC complex"/>
    <property type="evidence" value="ECO:0007669"/>
    <property type="project" value="TreeGrafter"/>
</dbReference>
<evidence type="ECO:0008006" key="4">
    <source>
        <dbReference type="Google" id="ProtNLM"/>
    </source>
</evidence>
<feature type="region of interest" description="Disordered" evidence="1">
    <location>
        <begin position="1"/>
        <end position="114"/>
    </location>
</feature>